<organism evidence="10 11">
    <name type="scientific">Niveomyces insectorum RCEF 264</name>
    <dbReference type="NCBI Taxonomy" id="1081102"/>
    <lineage>
        <taxon>Eukaryota</taxon>
        <taxon>Fungi</taxon>
        <taxon>Dikarya</taxon>
        <taxon>Ascomycota</taxon>
        <taxon>Pezizomycotina</taxon>
        <taxon>Sordariomycetes</taxon>
        <taxon>Hypocreomycetidae</taxon>
        <taxon>Hypocreales</taxon>
        <taxon>Cordycipitaceae</taxon>
        <taxon>Niveomyces</taxon>
    </lineage>
</organism>
<gene>
    <name evidence="10" type="ORF">SPI_07448</name>
</gene>
<protein>
    <submittedName>
        <fullName evidence="10">Ring finger protein</fullName>
    </submittedName>
</protein>
<dbReference type="InterPro" id="IPR051628">
    <property type="entry name" value="LUBAC_E3_Ligases"/>
</dbReference>
<dbReference type="Proteomes" id="UP000076874">
    <property type="component" value="Unassembled WGS sequence"/>
</dbReference>
<dbReference type="PANTHER" id="PTHR22770:SF47">
    <property type="entry name" value="E3 UBIQUITIN-PROTEIN LIGASE RNF216"/>
    <property type="match status" value="1"/>
</dbReference>
<evidence type="ECO:0000256" key="3">
    <source>
        <dbReference type="ARBA" id="ARBA00022723"/>
    </source>
</evidence>
<comment type="pathway">
    <text evidence="1">Protein modification; protein ubiquitination.</text>
</comment>
<evidence type="ECO:0000256" key="4">
    <source>
        <dbReference type="ARBA" id="ARBA00022737"/>
    </source>
</evidence>
<keyword evidence="6" id="KW-0833">Ubl conjugation pathway</keyword>
<keyword evidence="3" id="KW-0479">Metal-binding</keyword>
<keyword evidence="4" id="KW-0677">Repeat</keyword>
<dbReference type="InterPro" id="IPR047546">
    <property type="entry name" value="Rcat_RBR_RNF216"/>
</dbReference>
<dbReference type="Pfam" id="PF26200">
    <property type="entry name" value="Rcat_RNF216"/>
    <property type="match status" value="1"/>
</dbReference>
<feature type="compositionally biased region" description="Acidic residues" evidence="8">
    <location>
        <begin position="260"/>
        <end position="271"/>
    </location>
</feature>
<dbReference type="GO" id="GO:0008270">
    <property type="term" value="F:zinc ion binding"/>
    <property type="evidence" value="ECO:0007669"/>
    <property type="project" value="UniProtKB-KW"/>
</dbReference>
<accession>A0A167PVK1</accession>
<dbReference type="OrthoDB" id="10009520at2759"/>
<dbReference type="Gene3D" id="1.20.120.1750">
    <property type="match status" value="1"/>
</dbReference>
<evidence type="ECO:0000256" key="5">
    <source>
        <dbReference type="ARBA" id="ARBA00022771"/>
    </source>
</evidence>
<dbReference type="InterPro" id="IPR047545">
    <property type="entry name" value="BRcat_RBR_RNF216"/>
</dbReference>
<dbReference type="InterPro" id="IPR047544">
    <property type="entry name" value="RING-HC_RBR_RNF216"/>
</dbReference>
<evidence type="ECO:0000256" key="2">
    <source>
        <dbReference type="ARBA" id="ARBA00022679"/>
    </source>
</evidence>
<feature type="compositionally biased region" description="Basic residues" evidence="8">
    <location>
        <begin position="214"/>
        <end position="226"/>
    </location>
</feature>
<keyword evidence="2" id="KW-0808">Transferase</keyword>
<evidence type="ECO:0000256" key="7">
    <source>
        <dbReference type="ARBA" id="ARBA00022833"/>
    </source>
</evidence>
<evidence type="ECO:0000313" key="11">
    <source>
        <dbReference type="Proteomes" id="UP000076874"/>
    </source>
</evidence>
<sequence length="700" mass="76076">MGNILCGGNEANAQFSEKRKRFSARLIFRLKPKPRVDLPGASSSIPKSSPSPPAHAVVVDIPAALAAPEAIRPADPAAAAAAPAAPPGPVALAAVAAAAAAPVVDPALLPAPAPAVAVVPAAAAAATAAAGAAAGFVMNGRPAPGVEKNGGAPAVVIDLDNFENDVKSACTAAVLALFPDICPDFLQEKSQQLAYDYESIVSHILDQADNGAHYPRRPTLKRKRHSSNASRLSLRGAASAQAGSKASGSGGGADSGEGDRVEDEDKEDDDEERKAVEKFGAAGRRQMPKSSVYLQISRTLFQQAFVYVPHKQIVSILAKNENCLLPAILDLDTQIATKSPAELPFQLKKTKTKQLAEYTVERLPGTIQCAVAPGKKEALEEYQTALMIRQIRKAKRDAQRQQEWDEAENFRQAQLDGTVKDCECCYGDFAMNRMVHCDGVMLHWFCKDCARRNAETQIGLSKYTLSCMSMDSCKAGFSYEEQNLFLDAKTRVALERIEQEHILRVAGIENLETCPFCPYAAEYPPVEVNKEFRCRNPDCEEVSCRLCRKETHIPKTCEEVERENGPSARLTIEEAMSLALIRKCNKCNTPFIKELGCNKMMCTRAGCGNVQCYVCSVSCDYSHFDDASRGGKKGNCPLFDSVEKRHEDEVRAAEEAARRQVTAKNPALDVNLLKINVSAKVLEDEKQRRDAEQKRQNIRV</sequence>
<evidence type="ECO:0000313" key="10">
    <source>
        <dbReference type="EMBL" id="OAA57067.1"/>
    </source>
</evidence>
<dbReference type="PROSITE" id="PS51873">
    <property type="entry name" value="TRIAD"/>
    <property type="match status" value="1"/>
</dbReference>
<feature type="compositionally biased region" description="Low complexity" evidence="8">
    <location>
        <begin position="227"/>
        <end position="247"/>
    </location>
</feature>
<evidence type="ECO:0000256" key="1">
    <source>
        <dbReference type="ARBA" id="ARBA00004906"/>
    </source>
</evidence>
<keyword evidence="11" id="KW-1185">Reference proteome</keyword>
<evidence type="ECO:0000259" key="9">
    <source>
        <dbReference type="PROSITE" id="PS51873"/>
    </source>
</evidence>
<comment type="caution">
    <text evidence="10">The sequence shown here is derived from an EMBL/GenBank/DDBJ whole genome shotgun (WGS) entry which is preliminary data.</text>
</comment>
<keyword evidence="5" id="KW-0863">Zinc-finger</keyword>
<feature type="domain" description="RING-type" evidence="9">
    <location>
        <begin position="418"/>
        <end position="640"/>
    </location>
</feature>
<dbReference type="CDD" id="cd16630">
    <property type="entry name" value="RING-HC_RBR_RNF216"/>
    <property type="match status" value="1"/>
</dbReference>
<dbReference type="InterPro" id="IPR044066">
    <property type="entry name" value="TRIAD_supradom"/>
</dbReference>
<dbReference type="SUPFAM" id="SSF57850">
    <property type="entry name" value="RING/U-box"/>
    <property type="match status" value="1"/>
</dbReference>
<reference evidence="10 11" key="1">
    <citation type="journal article" date="2016" name="Genome Biol. Evol.">
        <title>Divergent and convergent evolution of fungal pathogenicity.</title>
        <authorList>
            <person name="Shang Y."/>
            <person name="Xiao G."/>
            <person name="Zheng P."/>
            <person name="Cen K."/>
            <person name="Zhan S."/>
            <person name="Wang C."/>
        </authorList>
    </citation>
    <scope>NUCLEOTIDE SEQUENCE [LARGE SCALE GENOMIC DNA]</scope>
    <source>
        <strain evidence="10 11">RCEF 264</strain>
    </source>
</reference>
<evidence type="ECO:0000256" key="8">
    <source>
        <dbReference type="SAM" id="MobiDB-lite"/>
    </source>
</evidence>
<dbReference type="EMBL" id="AZHD01000015">
    <property type="protein sequence ID" value="OAA57067.1"/>
    <property type="molecule type" value="Genomic_DNA"/>
</dbReference>
<proteinExistence type="predicted"/>
<dbReference type="CDD" id="cd20339">
    <property type="entry name" value="BRcat_RBR_RNF216"/>
    <property type="match status" value="1"/>
</dbReference>
<dbReference type="STRING" id="1081102.A0A167PVK1"/>
<dbReference type="GO" id="GO:0016740">
    <property type="term" value="F:transferase activity"/>
    <property type="evidence" value="ECO:0007669"/>
    <property type="project" value="UniProtKB-KW"/>
</dbReference>
<dbReference type="PANTHER" id="PTHR22770">
    <property type="entry name" value="UBIQUITIN CONJUGATING ENZYME 7 INTERACTING PROTEIN-RELATED"/>
    <property type="match status" value="1"/>
</dbReference>
<evidence type="ECO:0000256" key="6">
    <source>
        <dbReference type="ARBA" id="ARBA00022786"/>
    </source>
</evidence>
<dbReference type="AlphaFoldDB" id="A0A167PVK1"/>
<feature type="region of interest" description="Disordered" evidence="8">
    <location>
        <begin position="211"/>
        <end position="281"/>
    </location>
</feature>
<keyword evidence="7" id="KW-0862">Zinc</keyword>
<name>A0A167PVK1_9HYPO</name>
<dbReference type="CDD" id="cd20353">
    <property type="entry name" value="Rcat_RBR_RNF216"/>
    <property type="match status" value="1"/>
</dbReference>